<dbReference type="Gramene" id="OQU86079">
    <property type="protein sequence ID" value="OQU86079"/>
    <property type="gene ID" value="SORBI_3003G010066"/>
</dbReference>
<dbReference type="eggNOG" id="KOG1075">
    <property type="taxonomic scope" value="Eukaryota"/>
</dbReference>
<feature type="domain" description="Reverse transcriptase zinc-binding" evidence="1">
    <location>
        <begin position="13"/>
        <end position="46"/>
    </location>
</feature>
<proteinExistence type="predicted"/>
<dbReference type="Pfam" id="PF13966">
    <property type="entry name" value="zf-RVT"/>
    <property type="match status" value="1"/>
</dbReference>
<keyword evidence="3" id="KW-1185">Reference proteome</keyword>
<dbReference type="PANTHER" id="PTHR47746">
    <property type="entry name" value="ZF-RVT DOMAIN-CONTAINING PROTEIN"/>
    <property type="match status" value="1"/>
</dbReference>
<dbReference type="OMA" id="WHEALSC"/>
<evidence type="ECO:0000313" key="2">
    <source>
        <dbReference type="EMBL" id="OQU86079.1"/>
    </source>
</evidence>
<sequence>MELALASLLYHFDWELPAADDCALCDQQPETAEHLLVACVFAREVWHRLLSAIGLVHLLPSEASRLVGWWQESRALLPHNLRRSFDSLVVLVSWSLWKERNARTFDNTSCTPPQTLAKIKEEANAWLAAGFRGLAAFAALL</sequence>
<evidence type="ECO:0000259" key="1">
    <source>
        <dbReference type="Pfam" id="PF13966"/>
    </source>
</evidence>
<reference evidence="2 3" key="1">
    <citation type="journal article" date="2009" name="Nature">
        <title>The Sorghum bicolor genome and the diversification of grasses.</title>
        <authorList>
            <person name="Paterson A.H."/>
            <person name="Bowers J.E."/>
            <person name="Bruggmann R."/>
            <person name="Dubchak I."/>
            <person name="Grimwood J."/>
            <person name="Gundlach H."/>
            <person name="Haberer G."/>
            <person name="Hellsten U."/>
            <person name="Mitros T."/>
            <person name="Poliakov A."/>
            <person name="Schmutz J."/>
            <person name="Spannagl M."/>
            <person name="Tang H."/>
            <person name="Wang X."/>
            <person name="Wicker T."/>
            <person name="Bharti A.K."/>
            <person name="Chapman J."/>
            <person name="Feltus F.A."/>
            <person name="Gowik U."/>
            <person name="Grigoriev I.V."/>
            <person name="Lyons E."/>
            <person name="Maher C.A."/>
            <person name="Martis M."/>
            <person name="Narechania A."/>
            <person name="Otillar R.P."/>
            <person name="Penning B.W."/>
            <person name="Salamov A.A."/>
            <person name="Wang Y."/>
            <person name="Zhang L."/>
            <person name="Carpita N.C."/>
            <person name="Freeling M."/>
            <person name="Gingle A.R."/>
            <person name="Hash C.T."/>
            <person name="Keller B."/>
            <person name="Klein P."/>
            <person name="Kresovich S."/>
            <person name="McCann M.C."/>
            <person name="Ming R."/>
            <person name="Peterson D.G."/>
            <person name="Mehboob-ur-Rahman"/>
            <person name="Ware D."/>
            <person name="Westhoff P."/>
            <person name="Mayer K.F."/>
            <person name="Messing J."/>
            <person name="Rokhsar D.S."/>
        </authorList>
    </citation>
    <scope>NUCLEOTIDE SEQUENCE [LARGE SCALE GENOMIC DNA]</scope>
    <source>
        <strain evidence="3">cv. BTx623</strain>
    </source>
</reference>
<accession>A0A1W0VVA9</accession>
<protein>
    <recommendedName>
        <fullName evidence="1">Reverse transcriptase zinc-binding domain-containing protein</fullName>
    </recommendedName>
</protein>
<dbReference type="OrthoDB" id="640564at2759"/>
<dbReference type="AlphaFoldDB" id="A0A1W0VVA9"/>
<organism evidence="2 3">
    <name type="scientific">Sorghum bicolor</name>
    <name type="common">Sorghum</name>
    <name type="synonym">Sorghum vulgare</name>
    <dbReference type="NCBI Taxonomy" id="4558"/>
    <lineage>
        <taxon>Eukaryota</taxon>
        <taxon>Viridiplantae</taxon>
        <taxon>Streptophyta</taxon>
        <taxon>Embryophyta</taxon>
        <taxon>Tracheophyta</taxon>
        <taxon>Spermatophyta</taxon>
        <taxon>Magnoliopsida</taxon>
        <taxon>Liliopsida</taxon>
        <taxon>Poales</taxon>
        <taxon>Poaceae</taxon>
        <taxon>PACMAD clade</taxon>
        <taxon>Panicoideae</taxon>
        <taxon>Andropogonodae</taxon>
        <taxon>Andropogoneae</taxon>
        <taxon>Sorghinae</taxon>
        <taxon>Sorghum</taxon>
    </lineage>
</organism>
<dbReference type="InParanoid" id="A0A1W0VVA9"/>
<dbReference type="Proteomes" id="UP000000768">
    <property type="component" value="Chromosome 3"/>
</dbReference>
<evidence type="ECO:0000313" key="3">
    <source>
        <dbReference type="Proteomes" id="UP000000768"/>
    </source>
</evidence>
<dbReference type="EMBL" id="CM000762">
    <property type="protein sequence ID" value="OQU86079.1"/>
    <property type="molecule type" value="Genomic_DNA"/>
</dbReference>
<dbReference type="InterPro" id="IPR026960">
    <property type="entry name" value="RVT-Znf"/>
</dbReference>
<reference evidence="3" key="2">
    <citation type="journal article" date="2018" name="Plant J.">
        <title>The Sorghum bicolor reference genome: improved assembly, gene annotations, a transcriptome atlas, and signatures of genome organization.</title>
        <authorList>
            <person name="McCormick R.F."/>
            <person name="Truong S.K."/>
            <person name="Sreedasyam A."/>
            <person name="Jenkins J."/>
            <person name="Shu S."/>
            <person name="Sims D."/>
            <person name="Kennedy M."/>
            <person name="Amirebrahimi M."/>
            <person name="Weers B.D."/>
            <person name="McKinley B."/>
            <person name="Mattison A."/>
            <person name="Morishige D.T."/>
            <person name="Grimwood J."/>
            <person name="Schmutz J."/>
            <person name="Mullet J.E."/>
        </authorList>
    </citation>
    <scope>NUCLEOTIDE SEQUENCE [LARGE SCALE GENOMIC DNA]</scope>
    <source>
        <strain evidence="3">cv. BTx623</strain>
    </source>
</reference>
<dbReference type="PANTHER" id="PTHR47746:SF40">
    <property type="entry name" value="OS04G0563550 PROTEIN"/>
    <property type="match status" value="1"/>
</dbReference>
<name>A0A1W0VVA9_SORBI</name>
<gene>
    <name evidence="2" type="ORF">SORBI_3003G010066</name>
</gene>